<evidence type="ECO:0000313" key="2">
    <source>
        <dbReference type="EMBL" id="MCA5892561.1"/>
    </source>
</evidence>
<dbReference type="InterPro" id="IPR045931">
    <property type="entry name" value="DUF6350"/>
</dbReference>
<feature type="transmembrane region" description="Helical" evidence="1">
    <location>
        <begin position="124"/>
        <end position="146"/>
    </location>
</feature>
<keyword evidence="3" id="KW-1185">Reference proteome</keyword>
<keyword evidence="1" id="KW-1133">Transmembrane helix</keyword>
<feature type="transmembrane region" description="Helical" evidence="1">
    <location>
        <begin position="386"/>
        <end position="409"/>
    </location>
</feature>
<dbReference type="RefSeq" id="WP_225564331.1">
    <property type="nucleotide sequence ID" value="NZ_JAIXCQ010000002.1"/>
</dbReference>
<evidence type="ECO:0000256" key="1">
    <source>
        <dbReference type="SAM" id="Phobius"/>
    </source>
</evidence>
<sequence length="416" mass="40719">MSATSTRTPRTVEDGGGARAGVAGERLAAVTSGVWATLQGVVLSYAVVMLLSVVAVLGGPQATGAAWTSGFGAATVLWLLGHGVALEAGGAVVTLVPLGIGALAVFTCYVAVKRSTVPTLAAWLAATATYALTTGTLTAVATGAAAAGGEVGGEVGRWALAALGGAVVGGLGAAGGILVPPDRPTFVVPGGRLDRVVPDVMRLGVRAAVVALALLVAAGGVVTIVWVVAGRATSDDIVTGLDPGWIGGFVLAVAQLALLPNLVLWATAWLAGPGFAVGQGTVFSAGGTDAGPLPAVPLLGALPGPDWVSPAAVVAGPVVVVVCGAVAGWFAWTRLDPGRVRWADVAWVLAGLVLAVGAATALLQWWAGGAVGAARLSEVGGDPLRLAAVVAAEVGVGAALVLASARAGLTGRLRRR</sequence>
<evidence type="ECO:0000313" key="3">
    <source>
        <dbReference type="Proteomes" id="UP001319870"/>
    </source>
</evidence>
<comment type="caution">
    <text evidence="2">The sequence shown here is derived from an EMBL/GenBank/DDBJ whole genome shotgun (WGS) entry which is preliminary data.</text>
</comment>
<feature type="transmembrane region" description="Helical" evidence="1">
    <location>
        <begin position="88"/>
        <end position="112"/>
    </location>
</feature>
<keyword evidence="1" id="KW-0812">Transmembrane</keyword>
<proteinExistence type="predicted"/>
<organism evidence="2 3">
    <name type="scientific">Isoptericola luteus</name>
    <dbReference type="NCBI Taxonomy" id="2879484"/>
    <lineage>
        <taxon>Bacteria</taxon>
        <taxon>Bacillati</taxon>
        <taxon>Actinomycetota</taxon>
        <taxon>Actinomycetes</taxon>
        <taxon>Micrococcales</taxon>
        <taxon>Promicromonosporaceae</taxon>
        <taxon>Isoptericola</taxon>
    </lineage>
</organism>
<feature type="transmembrane region" description="Helical" evidence="1">
    <location>
        <begin position="203"/>
        <end position="228"/>
    </location>
</feature>
<feature type="transmembrane region" description="Helical" evidence="1">
    <location>
        <begin position="307"/>
        <end position="332"/>
    </location>
</feature>
<feature type="transmembrane region" description="Helical" evidence="1">
    <location>
        <begin position="249"/>
        <end position="271"/>
    </location>
</feature>
<dbReference type="Pfam" id="PF19877">
    <property type="entry name" value="DUF6350"/>
    <property type="match status" value="1"/>
</dbReference>
<feature type="transmembrane region" description="Helical" evidence="1">
    <location>
        <begin position="64"/>
        <end position="81"/>
    </location>
</feature>
<accession>A0ABS7ZBY3</accession>
<name>A0ABS7ZBY3_9MICO</name>
<dbReference type="Proteomes" id="UP001319870">
    <property type="component" value="Unassembled WGS sequence"/>
</dbReference>
<feature type="transmembrane region" description="Helical" evidence="1">
    <location>
        <begin position="34"/>
        <end position="58"/>
    </location>
</feature>
<dbReference type="EMBL" id="JAIXCQ010000002">
    <property type="protein sequence ID" value="MCA5892561.1"/>
    <property type="molecule type" value="Genomic_DNA"/>
</dbReference>
<feature type="transmembrane region" description="Helical" evidence="1">
    <location>
        <begin position="158"/>
        <end position="179"/>
    </location>
</feature>
<gene>
    <name evidence="2" type="ORF">LEP48_04230</name>
</gene>
<feature type="transmembrane region" description="Helical" evidence="1">
    <location>
        <begin position="344"/>
        <end position="366"/>
    </location>
</feature>
<keyword evidence="1" id="KW-0472">Membrane</keyword>
<protein>
    <submittedName>
        <fullName evidence="2">DUF6350 family protein</fullName>
    </submittedName>
</protein>
<reference evidence="2 3" key="1">
    <citation type="submission" date="2021-09" db="EMBL/GenBank/DDBJ databases">
        <title>Isoptericola luteus sp. nov., a novel bacterium isolated from Harbin, the capital city of Heilongjiang province.</title>
        <authorList>
            <person name="Li J."/>
        </authorList>
    </citation>
    <scope>NUCLEOTIDE SEQUENCE [LARGE SCALE GENOMIC DNA]</scope>
    <source>
        <strain evidence="2 3">NEAU-Y5</strain>
    </source>
</reference>